<dbReference type="InterPro" id="IPR004692">
    <property type="entry name" value="SecG"/>
</dbReference>
<comment type="caution">
    <text evidence="10">Lacks conserved residue(s) required for the propagation of feature annotation.</text>
</comment>
<gene>
    <name evidence="11" type="primary">secG</name>
    <name evidence="11" type="ORF">DGMP_29690</name>
</gene>
<keyword evidence="5 10" id="KW-0812">Transmembrane</keyword>
<evidence type="ECO:0000256" key="5">
    <source>
        <dbReference type="ARBA" id="ARBA00022692"/>
    </source>
</evidence>
<comment type="similarity">
    <text evidence="2 10">Belongs to the SecG family.</text>
</comment>
<keyword evidence="6 10" id="KW-0653">Protein transport</keyword>
<evidence type="ECO:0000256" key="3">
    <source>
        <dbReference type="ARBA" id="ARBA00022448"/>
    </source>
</evidence>
<dbReference type="GO" id="GO:0043952">
    <property type="term" value="P:protein transport by the Sec complex"/>
    <property type="evidence" value="ECO:0007669"/>
    <property type="project" value="TreeGrafter"/>
</dbReference>
<evidence type="ECO:0000313" key="12">
    <source>
        <dbReference type="Proteomes" id="UP000826725"/>
    </source>
</evidence>
<dbReference type="GO" id="GO:0015450">
    <property type="term" value="F:protein-transporting ATPase activity"/>
    <property type="evidence" value="ECO:0007669"/>
    <property type="project" value="UniProtKB-UniRule"/>
</dbReference>
<dbReference type="RefSeq" id="WP_228854649.1">
    <property type="nucleotide sequence ID" value="NZ_AP024086.1"/>
</dbReference>
<protein>
    <recommendedName>
        <fullName evidence="10">Protein-export membrane protein SecG</fullName>
    </recommendedName>
</protein>
<evidence type="ECO:0000256" key="1">
    <source>
        <dbReference type="ARBA" id="ARBA00004651"/>
    </source>
</evidence>
<name>A0A8D5FVT9_9BACT</name>
<evidence type="ECO:0000256" key="2">
    <source>
        <dbReference type="ARBA" id="ARBA00008445"/>
    </source>
</evidence>
<dbReference type="NCBIfam" id="TIGR00810">
    <property type="entry name" value="secG"/>
    <property type="match status" value="1"/>
</dbReference>
<evidence type="ECO:0000313" key="11">
    <source>
        <dbReference type="EMBL" id="BCL62276.1"/>
    </source>
</evidence>
<proteinExistence type="inferred from homology"/>
<accession>A0A8D5FVT9</accession>
<keyword evidence="9 10" id="KW-0472">Membrane</keyword>
<comment type="function">
    <text evidence="10">Involved in protein export. Participates in an early event of protein translocation.</text>
</comment>
<dbReference type="AlphaFoldDB" id="A0A8D5FVT9"/>
<keyword evidence="8 10" id="KW-0811">Translocation</keyword>
<dbReference type="GO" id="GO:0009306">
    <property type="term" value="P:protein secretion"/>
    <property type="evidence" value="ECO:0007669"/>
    <property type="project" value="UniProtKB-UniRule"/>
</dbReference>
<dbReference type="EMBL" id="AP024086">
    <property type="protein sequence ID" value="BCL62276.1"/>
    <property type="molecule type" value="Genomic_DNA"/>
</dbReference>
<comment type="subcellular location">
    <subcellularLocation>
        <location evidence="1 10">Cell membrane</location>
        <topology evidence="1 10">Multi-pass membrane protein</topology>
    </subcellularLocation>
</comment>
<evidence type="ECO:0000256" key="10">
    <source>
        <dbReference type="RuleBase" id="RU365087"/>
    </source>
</evidence>
<keyword evidence="3 10" id="KW-0813">Transport</keyword>
<evidence type="ECO:0000256" key="8">
    <source>
        <dbReference type="ARBA" id="ARBA00023010"/>
    </source>
</evidence>
<evidence type="ECO:0000256" key="4">
    <source>
        <dbReference type="ARBA" id="ARBA00022475"/>
    </source>
</evidence>
<dbReference type="Pfam" id="PF03840">
    <property type="entry name" value="SecG"/>
    <property type="match status" value="1"/>
</dbReference>
<dbReference type="PANTHER" id="PTHR34182">
    <property type="entry name" value="PROTEIN-EXPORT MEMBRANE PROTEIN SECG"/>
    <property type="match status" value="1"/>
</dbReference>
<feature type="transmembrane region" description="Helical" evidence="10">
    <location>
        <begin position="51"/>
        <end position="72"/>
    </location>
</feature>
<dbReference type="GO" id="GO:0005886">
    <property type="term" value="C:plasma membrane"/>
    <property type="evidence" value="ECO:0007669"/>
    <property type="project" value="UniProtKB-SubCell"/>
</dbReference>
<evidence type="ECO:0000256" key="6">
    <source>
        <dbReference type="ARBA" id="ARBA00022927"/>
    </source>
</evidence>
<dbReference type="GO" id="GO:0065002">
    <property type="term" value="P:intracellular protein transmembrane transport"/>
    <property type="evidence" value="ECO:0007669"/>
    <property type="project" value="TreeGrafter"/>
</dbReference>
<keyword evidence="12" id="KW-1185">Reference proteome</keyword>
<evidence type="ECO:0000256" key="9">
    <source>
        <dbReference type="ARBA" id="ARBA00023136"/>
    </source>
</evidence>
<evidence type="ECO:0000256" key="7">
    <source>
        <dbReference type="ARBA" id="ARBA00022989"/>
    </source>
</evidence>
<sequence>MDTLLTIVHVVVCIFLVGIVLLQHGKGADIGATFGGSSQSLFGTEGPLPLLNKITTAAAIIFMLTSVTLAYISSQSGNSSVMSAVTVEKPVQVAKPLAGEDKVMEVPAVKEQAEGRQQSNKIMCAEVVELVDAHA</sequence>
<organism evidence="11 12">
    <name type="scientific">Desulfomarina profundi</name>
    <dbReference type="NCBI Taxonomy" id="2772557"/>
    <lineage>
        <taxon>Bacteria</taxon>
        <taxon>Pseudomonadati</taxon>
        <taxon>Thermodesulfobacteriota</taxon>
        <taxon>Desulfobulbia</taxon>
        <taxon>Desulfobulbales</taxon>
        <taxon>Desulfobulbaceae</taxon>
        <taxon>Desulfomarina</taxon>
    </lineage>
</organism>
<keyword evidence="4 10" id="KW-1003">Cell membrane</keyword>
<reference evidence="11" key="1">
    <citation type="submission" date="2020-09" db="EMBL/GenBank/DDBJ databases">
        <title>Desulfogranum mesoprofundum gen. nov., sp. nov., a novel mesophilic, sulfate-reducing chemolithoautotroph isolated from a deep-sea hydrothermal vent chimney in the Suiyo Seamount.</title>
        <authorList>
            <person name="Hashimoto Y."/>
            <person name="Nakagawa S."/>
        </authorList>
    </citation>
    <scope>NUCLEOTIDE SEQUENCE</scope>
    <source>
        <strain evidence="11">KT2</strain>
    </source>
</reference>
<dbReference type="Proteomes" id="UP000826725">
    <property type="component" value="Chromosome"/>
</dbReference>
<dbReference type="KEGG" id="dbk:DGMP_29690"/>
<dbReference type="PANTHER" id="PTHR34182:SF1">
    <property type="entry name" value="PROTEIN-EXPORT MEMBRANE PROTEIN SECG"/>
    <property type="match status" value="1"/>
</dbReference>
<keyword evidence="7 10" id="KW-1133">Transmembrane helix</keyword>